<dbReference type="STRING" id="56646.A0A2L2TV34"/>
<dbReference type="PANTHER" id="PTHR24180:SF45">
    <property type="entry name" value="POLY [ADP-RIBOSE] POLYMERASE TANKYRASE"/>
    <property type="match status" value="1"/>
</dbReference>
<evidence type="ECO:0000256" key="4">
    <source>
        <dbReference type="ARBA" id="ARBA00022989"/>
    </source>
</evidence>
<evidence type="ECO:0000256" key="3">
    <source>
        <dbReference type="ARBA" id="ARBA00022737"/>
    </source>
</evidence>
<evidence type="ECO:0000313" key="8">
    <source>
        <dbReference type="EMBL" id="CEI68136.1"/>
    </source>
</evidence>
<keyword evidence="4 7" id="KW-1133">Transmembrane helix</keyword>
<evidence type="ECO:0000256" key="1">
    <source>
        <dbReference type="ARBA" id="ARBA00004141"/>
    </source>
</evidence>
<keyword evidence="5" id="KW-0040">ANK repeat</keyword>
<dbReference type="GO" id="GO:0016020">
    <property type="term" value="C:membrane"/>
    <property type="evidence" value="ECO:0007669"/>
    <property type="project" value="UniProtKB-SubCell"/>
</dbReference>
<protein>
    <submittedName>
        <fullName evidence="8">Uncharacterized protein</fullName>
    </submittedName>
</protein>
<dbReference type="Proteomes" id="UP000245910">
    <property type="component" value="Chromosome III"/>
</dbReference>
<comment type="subcellular location">
    <subcellularLocation>
        <location evidence="1">Membrane</location>
        <topology evidence="1">Multi-pass membrane protein</topology>
    </subcellularLocation>
</comment>
<dbReference type="Gene3D" id="1.20.58.340">
    <property type="entry name" value="Magnesium transport protein CorA, transmembrane region"/>
    <property type="match status" value="1"/>
</dbReference>
<dbReference type="GO" id="GO:0046873">
    <property type="term" value="F:metal ion transmembrane transporter activity"/>
    <property type="evidence" value="ECO:0007669"/>
    <property type="project" value="InterPro"/>
</dbReference>
<sequence length="339" mass="38764">MAMIDIHDAARRGDKTALLELLQDPEFDKINNKDKHGYTPLWIACRQGHAPFVAACFGLDEIINMLLAQPGIELNTKDVNGHTPLTVAVKKGFESTVNLLLNMDEIDLGPDGRNKTPLTTVFEAGHLTIALNLPQKRTTRYYHGQQRMKQLQEKGRSEMIDDLAGDAKNLAELRRCLRTQVHDAKTFIMDYGRSRGVDVDQQAIGSIEGFAKVDDLLRELDQTIRDLLGFAWVSIHEAHKSASLGTSMKRLSWITFIFLPAMFASSLFGMNVNILEDNPDWRWYLLFVSTILFLTIAVWLLFKYLKIETEVQKHLNRWRMEFKKRKGNQKKRGTAKYTV</sequence>
<evidence type="ECO:0000256" key="5">
    <source>
        <dbReference type="ARBA" id="ARBA00023043"/>
    </source>
</evidence>
<feature type="transmembrane region" description="Helical" evidence="7">
    <location>
        <begin position="281"/>
        <end position="302"/>
    </location>
</feature>
<dbReference type="Pfam" id="PF01544">
    <property type="entry name" value="CorA"/>
    <property type="match status" value="1"/>
</dbReference>
<evidence type="ECO:0000313" key="9">
    <source>
        <dbReference type="Proteomes" id="UP000245910"/>
    </source>
</evidence>
<evidence type="ECO:0000256" key="6">
    <source>
        <dbReference type="ARBA" id="ARBA00023136"/>
    </source>
</evidence>
<keyword evidence="9" id="KW-1185">Reference proteome</keyword>
<dbReference type="Pfam" id="PF12796">
    <property type="entry name" value="Ank_2"/>
    <property type="match status" value="1"/>
</dbReference>
<proteinExistence type="predicted"/>
<dbReference type="AlphaFoldDB" id="A0A2L2TV34"/>
<dbReference type="InterPro" id="IPR051637">
    <property type="entry name" value="Ank_repeat_dom-contain_49"/>
</dbReference>
<dbReference type="EMBL" id="LN649231">
    <property type="protein sequence ID" value="CEI68136.1"/>
    <property type="molecule type" value="Genomic_DNA"/>
</dbReference>
<dbReference type="SMART" id="SM00248">
    <property type="entry name" value="ANK"/>
    <property type="match status" value="2"/>
</dbReference>
<dbReference type="Gene3D" id="1.25.40.20">
    <property type="entry name" value="Ankyrin repeat-containing domain"/>
    <property type="match status" value="1"/>
</dbReference>
<dbReference type="PANTHER" id="PTHR24180">
    <property type="entry name" value="CYCLIN-DEPENDENT KINASE INHIBITOR 2C-RELATED"/>
    <property type="match status" value="1"/>
</dbReference>
<accession>A0A2L2TV34</accession>
<reference evidence="9" key="1">
    <citation type="submission" date="2014-10" db="EMBL/GenBank/DDBJ databases">
        <authorList>
            <person name="King R."/>
        </authorList>
    </citation>
    <scope>NUCLEOTIDE SEQUENCE [LARGE SCALE GENOMIC DNA]</scope>
    <source>
        <strain evidence="9">A3/5</strain>
    </source>
</reference>
<dbReference type="SUPFAM" id="SSF48403">
    <property type="entry name" value="Ankyrin repeat"/>
    <property type="match status" value="1"/>
</dbReference>
<dbReference type="InterPro" id="IPR045863">
    <property type="entry name" value="CorA_TM1_TM2"/>
</dbReference>
<organism evidence="8 9">
    <name type="scientific">Fusarium venenatum</name>
    <dbReference type="NCBI Taxonomy" id="56646"/>
    <lineage>
        <taxon>Eukaryota</taxon>
        <taxon>Fungi</taxon>
        <taxon>Dikarya</taxon>
        <taxon>Ascomycota</taxon>
        <taxon>Pezizomycotina</taxon>
        <taxon>Sordariomycetes</taxon>
        <taxon>Hypocreomycetidae</taxon>
        <taxon>Hypocreales</taxon>
        <taxon>Nectriaceae</taxon>
        <taxon>Fusarium</taxon>
    </lineage>
</organism>
<keyword evidence="3" id="KW-0677">Repeat</keyword>
<dbReference type="InterPro" id="IPR002523">
    <property type="entry name" value="MgTranspt_CorA/ZnTranspt_ZntB"/>
</dbReference>
<dbReference type="InterPro" id="IPR036770">
    <property type="entry name" value="Ankyrin_rpt-contain_sf"/>
</dbReference>
<name>A0A2L2TV34_9HYPO</name>
<feature type="transmembrane region" description="Helical" evidence="7">
    <location>
        <begin position="251"/>
        <end position="269"/>
    </location>
</feature>
<dbReference type="SUPFAM" id="SSF144083">
    <property type="entry name" value="Magnesium transport protein CorA, transmembrane region"/>
    <property type="match status" value="1"/>
</dbReference>
<evidence type="ECO:0000256" key="7">
    <source>
        <dbReference type="SAM" id="Phobius"/>
    </source>
</evidence>
<dbReference type="InterPro" id="IPR002110">
    <property type="entry name" value="Ankyrin_rpt"/>
</dbReference>
<keyword evidence="2 7" id="KW-0812">Transmembrane</keyword>
<keyword evidence="6 7" id="KW-0472">Membrane</keyword>
<evidence type="ECO:0000256" key="2">
    <source>
        <dbReference type="ARBA" id="ARBA00022692"/>
    </source>
</evidence>